<feature type="transmembrane region" description="Helical" evidence="1">
    <location>
        <begin position="85"/>
        <end position="105"/>
    </location>
</feature>
<name>A0A839JYP8_9FIRM</name>
<comment type="caution">
    <text evidence="2">The sequence shown here is derived from an EMBL/GenBank/DDBJ whole genome shotgun (WGS) entry which is preliminary data.</text>
</comment>
<accession>A0A839JYP8</accession>
<dbReference type="EMBL" id="JACEGA010000001">
    <property type="protein sequence ID" value="MBB2182112.1"/>
    <property type="molecule type" value="Genomic_DNA"/>
</dbReference>
<evidence type="ECO:0008006" key="4">
    <source>
        <dbReference type="Google" id="ProtNLM"/>
    </source>
</evidence>
<keyword evidence="1" id="KW-1133">Transmembrane helix</keyword>
<keyword evidence="1" id="KW-0812">Transmembrane</keyword>
<keyword evidence="3" id="KW-1185">Reference proteome</keyword>
<evidence type="ECO:0000313" key="3">
    <source>
        <dbReference type="Proteomes" id="UP000574276"/>
    </source>
</evidence>
<sequence>MNDNQHISEQDLLNFRNNCLNQEELEQLLSHVSSCNYCSERLADIMSEEMLQAPKNLKDSILKATKRPDIQIAMKANETSKNMQLFFYSLKIGTAAVAALLLLFLSTNIPAENASSKQAIPLSQEMSMDDELDNSSASWTSVIRENLDDFSSNMMDFSNKIMKTEVTEHD</sequence>
<organism evidence="2 3">
    <name type="scientific">Variimorphobacter saccharofermentans</name>
    <dbReference type="NCBI Taxonomy" id="2755051"/>
    <lineage>
        <taxon>Bacteria</taxon>
        <taxon>Bacillati</taxon>
        <taxon>Bacillota</taxon>
        <taxon>Clostridia</taxon>
        <taxon>Lachnospirales</taxon>
        <taxon>Lachnospiraceae</taxon>
        <taxon>Variimorphobacter</taxon>
    </lineage>
</organism>
<gene>
    <name evidence="2" type="ORF">H0486_04390</name>
</gene>
<dbReference type="AlphaFoldDB" id="A0A839JYP8"/>
<protein>
    <recommendedName>
        <fullName evidence="4">Zinc-finger domain-containing protein</fullName>
    </recommendedName>
</protein>
<keyword evidence="1" id="KW-0472">Membrane</keyword>
<proteinExistence type="predicted"/>
<evidence type="ECO:0000256" key="1">
    <source>
        <dbReference type="SAM" id="Phobius"/>
    </source>
</evidence>
<dbReference type="Proteomes" id="UP000574276">
    <property type="component" value="Unassembled WGS sequence"/>
</dbReference>
<evidence type="ECO:0000313" key="2">
    <source>
        <dbReference type="EMBL" id="MBB2182112.1"/>
    </source>
</evidence>
<reference evidence="2 3" key="1">
    <citation type="submission" date="2020-07" db="EMBL/GenBank/DDBJ databases">
        <title>Characterization and genome sequencing of isolate MD1, a novel member within the family Lachnospiraceae.</title>
        <authorList>
            <person name="Rettenmaier R."/>
            <person name="Di Bello L."/>
            <person name="Zinser C."/>
            <person name="Scheitz K."/>
            <person name="Liebl W."/>
            <person name="Zverlov V."/>
        </authorList>
    </citation>
    <scope>NUCLEOTIDE SEQUENCE [LARGE SCALE GENOMIC DNA]</scope>
    <source>
        <strain evidence="2 3">MD1</strain>
    </source>
</reference>
<dbReference type="RefSeq" id="WP_228351842.1">
    <property type="nucleotide sequence ID" value="NZ_JACEGA010000001.1"/>
</dbReference>